<dbReference type="EMBL" id="CAJJDP010000067">
    <property type="protein sequence ID" value="CAD8177054.1"/>
    <property type="molecule type" value="Genomic_DNA"/>
</dbReference>
<proteinExistence type="predicted"/>
<comment type="caution">
    <text evidence="1">The sequence shown here is derived from an EMBL/GenBank/DDBJ whole genome shotgun (WGS) entry which is preliminary data.</text>
</comment>
<dbReference type="AlphaFoldDB" id="A0A8S1VIK8"/>
<gene>
    <name evidence="1" type="ORF">POCTA_138.1.T0680105</name>
</gene>
<name>A0A8S1VIK8_PAROT</name>
<keyword evidence="2" id="KW-1185">Reference proteome</keyword>
<accession>A0A8S1VIK8</accession>
<evidence type="ECO:0000313" key="1">
    <source>
        <dbReference type="EMBL" id="CAD8177054.1"/>
    </source>
</evidence>
<sequence length="116" mass="13880">MYNSKRSVKILLVYNNFYQILQNVSRPLLKITHRKPIKNFQIMLPVWIIVKSAARVGFKIMISIILYEKSLYGPSRSIKQTYHSQPVIFFESKHAHKQEQRADIWTFTNLQNDDYY</sequence>
<reference evidence="1" key="1">
    <citation type="submission" date="2021-01" db="EMBL/GenBank/DDBJ databases">
        <authorList>
            <consortium name="Genoscope - CEA"/>
            <person name="William W."/>
        </authorList>
    </citation>
    <scope>NUCLEOTIDE SEQUENCE</scope>
</reference>
<organism evidence="1 2">
    <name type="scientific">Paramecium octaurelia</name>
    <dbReference type="NCBI Taxonomy" id="43137"/>
    <lineage>
        <taxon>Eukaryota</taxon>
        <taxon>Sar</taxon>
        <taxon>Alveolata</taxon>
        <taxon>Ciliophora</taxon>
        <taxon>Intramacronucleata</taxon>
        <taxon>Oligohymenophorea</taxon>
        <taxon>Peniculida</taxon>
        <taxon>Parameciidae</taxon>
        <taxon>Paramecium</taxon>
    </lineage>
</organism>
<dbReference type="Proteomes" id="UP000683925">
    <property type="component" value="Unassembled WGS sequence"/>
</dbReference>
<protein>
    <submittedName>
        <fullName evidence="1">Uncharacterized protein</fullName>
    </submittedName>
</protein>
<evidence type="ECO:0000313" key="2">
    <source>
        <dbReference type="Proteomes" id="UP000683925"/>
    </source>
</evidence>